<dbReference type="PATRIC" id="fig|1393735.3.peg.4134"/>
<proteinExistence type="predicted"/>
<dbReference type="EMBL" id="JGVH01000090">
    <property type="protein sequence ID" value="KER01336.1"/>
    <property type="molecule type" value="Genomic_DNA"/>
</dbReference>
<protein>
    <submittedName>
        <fullName evidence="1">Uncharacterized protein</fullName>
    </submittedName>
</protein>
<dbReference type="AlphaFoldDB" id="A0A081RRN3"/>
<reference evidence="1 2" key="1">
    <citation type="submission" date="2014-03" db="EMBL/GenBank/DDBJ databases">
        <title>Draft Genome of Photorhabdus temperata Meg1.</title>
        <authorList>
            <person name="Hurst S.G.IV."/>
            <person name="Morris K."/>
            <person name="Thomas K."/>
            <person name="Tisa L.S."/>
        </authorList>
    </citation>
    <scope>NUCLEOTIDE SEQUENCE [LARGE SCALE GENOMIC DNA]</scope>
    <source>
        <strain evidence="1 2">Meg1</strain>
    </source>
</reference>
<name>A0A081RRN3_PHOTE</name>
<gene>
    <name evidence="1" type="ORF">MEG1DRAFT_04038</name>
</gene>
<dbReference type="RefSeq" id="WP_036841222.1">
    <property type="nucleotide sequence ID" value="NZ_CAWLUD010000090.1"/>
</dbReference>
<sequence length="142" mass="15302">MNILNINDMTLFSRHDGGYIVTHRGLEAQDVVRTRAQIHQQIECLADTHSREGILTDVLGVILVNFSQLVVALTQAKTFADINSAAQSIADIVAVVDTAVKSGELTLPYMVKSKGVSGVLSDISKLSNNVSAVLLRAQNQTN</sequence>
<organism evidence="1 2">
    <name type="scientific">Photorhabdus temperata subsp. temperata Meg1</name>
    <dbReference type="NCBI Taxonomy" id="1393735"/>
    <lineage>
        <taxon>Bacteria</taxon>
        <taxon>Pseudomonadati</taxon>
        <taxon>Pseudomonadota</taxon>
        <taxon>Gammaproteobacteria</taxon>
        <taxon>Enterobacterales</taxon>
        <taxon>Morganellaceae</taxon>
        <taxon>Photorhabdus</taxon>
    </lineage>
</organism>
<evidence type="ECO:0000313" key="2">
    <source>
        <dbReference type="Proteomes" id="UP000028002"/>
    </source>
</evidence>
<accession>A0A081RRN3</accession>
<dbReference type="Proteomes" id="UP000028002">
    <property type="component" value="Unassembled WGS sequence"/>
</dbReference>
<comment type="caution">
    <text evidence="1">The sequence shown here is derived from an EMBL/GenBank/DDBJ whole genome shotgun (WGS) entry which is preliminary data.</text>
</comment>
<evidence type="ECO:0000313" key="1">
    <source>
        <dbReference type="EMBL" id="KER01336.1"/>
    </source>
</evidence>